<dbReference type="Proteomes" id="UP000332515">
    <property type="component" value="Unassembled WGS sequence"/>
</dbReference>
<feature type="binding site" evidence="8">
    <location>
        <position position="18"/>
    </location>
    <ligand>
        <name>Fe cation</name>
        <dbReference type="ChEBI" id="CHEBI:24875"/>
        <label>1</label>
    </ligand>
</feature>
<keyword evidence="3 7" id="KW-0409">Iron storage</keyword>
<dbReference type="PIRSF" id="PIRSF002560">
    <property type="entry name" value="Bacterioferritin"/>
    <property type="match status" value="1"/>
</dbReference>
<proteinExistence type="inferred from homology"/>
<dbReference type="GO" id="GO:0020037">
    <property type="term" value="F:heme binding"/>
    <property type="evidence" value="ECO:0007669"/>
    <property type="project" value="TreeGrafter"/>
</dbReference>
<feature type="binding site" evidence="8">
    <location>
        <position position="130"/>
    </location>
    <ligand>
        <name>Fe cation</name>
        <dbReference type="ChEBI" id="CHEBI:24875"/>
        <label>2</label>
    </ligand>
</feature>
<dbReference type="PRINTS" id="PR00601">
    <property type="entry name" value="BACFERRITIN"/>
</dbReference>
<comment type="cofactor">
    <cofactor evidence="1">
        <name>heme b</name>
        <dbReference type="ChEBI" id="CHEBI:60344"/>
    </cofactor>
</comment>
<comment type="catalytic activity">
    <reaction evidence="7">
        <text>4 Fe(2+) + O2 + 4 H(+) = 4 Fe(3+) + 2 H2O</text>
        <dbReference type="Rhea" id="RHEA:11148"/>
        <dbReference type="ChEBI" id="CHEBI:15377"/>
        <dbReference type="ChEBI" id="CHEBI:15378"/>
        <dbReference type="ChEBI" id="CHEBI:15379"/>
        <dbReference type="ChEBI" id="CHEBI:29033"/>
        <dbReference type="ChEBI" id="CHEBI:29034"/>
        <dbReference type="EC" id="1.16.3.1"/>
    </reaction>
</comment>
<dbReference type="Pfam" id="PF00210">
    <property type="entry name" value="Ferritin"/>
    <property type="match status" value="1"/>
</dbReference>
<dbReference type="GO" id="GO:0008199">
    <property type="term" value="F:ferric iron binding"/>
    <property type="evidence" value="ECO:0007669"/>
    <property type="project" value="InterPro"/>
</dbReference>
<feature type="binding site" evidence="8">
    <location>
        <position position="51"/>
    </location>
    <ligand>
        <name>Fe cation</name>
        <dbReference type="ChEBI" id="CHEBI:24875"/>
        <label>1</label>
    </ligand>
</feature>
<evidence type="ECO:0000259" key="9">
    <source>
        <dbReference type="PROSITE" id="PS50905"/>
    </source>
</evidence>
<feature type="binding site" evidence="8">
    <location>
        <position position="51"/>
    </location>
    <ligand>
        <name>Fe cation</name>
        <dbReference type="ChEBI" id="CHEBI:24875"/>
        <label>2</label>
    </ligand>
</feature>
<feature type="domain" description="Ferritin-like diiron" evidence="9">
    <location>
        <begin position="1"/>
        <end position="145"/>
    </location>
</feature>
<dbReference type="InterPro" id="IPR009078">
    <property type="entry name" value="Ferritin-like_SF"/>
</dbReference>
<gene>
    <name evidence="10" type="primary">bfr</name>
    <name evidence="10" type="ORF">F0357_04810</name>
</gene>
<evidence type="ECO:0000313" key="10">
    <source>
        <dbReference type="EMBL" id="MQT12000.1"/>
    </source>
</evidence>
<dbReference type="GO" id="GO:0004322">
    <property type="term" value="F:ferroxidase activity"/>
    <property type="evidence" value="ECO:0007669"/>
    <property type="project" value="UniProtKB-EC"/>
</dbReference>
<evidence type="ECO:0000256" key="7">
    <source>
        <dbReference type="PIRNR" id="PIRNR002560"/>
    </source>
</evidence>
<comment type="function">
    <text evidence="7">Iron-storage protein, whose ferroxidase center binds Fe(2+), oxidizes it using dioxygen to Fe(3+), and participates in the subsequent Fe(3+) oxide mineral core formation within the central cavity of the BFR protein shell.</text>
</comment>
<organism evidence="10 11">
    <name type="scientific">Segnochrobactrum spirostomi</name>
    <dbReference type="NCBI Taxonomy" id="2608987"/>
    <lineage>
        <taxon>Bacteria</taxon>
        <taxon>Pseudomonadati</taxon>
        <taxon>Pseudomonadota</taxon>
        <taxon>Alphaproteobacteria</taxon>
        <taxon>Hyphomicrobiales</taxon>
        <taxon>Segnochrobactraceae</taxon>
        <taxon>Segnochrobactrum</taxon>
    </lineage>
</organism>
<dbReference type="NCBIfam" id="TIGR00754">
    <property type="entry name" value="bfr"/>
    <property type="match status" value="1"/>
</dbReference>
<dbReference type="EMBL" id="VWNA01000001">
    <property type="protein sequence ID" value="MQT12000.1"/>
    <property type="molecule type" value="Genomic_DNA"/>
</dbReference>
<dbReference type="PROSITE" id="PS50905">
    <property type="entry name" value="FERRITIN_LIKE"/>
    <property type="match status" value="1"/>
</dbReference>
<dbReference type="AlphaFoldDB" id="A0A6A7XYZ7"/>
<dbReference type="RefSeq" id="WP_312861451.1">
    <property type="nucleotide sequence ID" value="NZ_VWNA01000001.1"/>
</dbReference>
<feature type="binding site" evidence="8">
    <location>
        <position position="127"/>
    </location>
    <ligand>
        <name>Fe cation</name>
        <dbReference type="ChEBI" id="CHEBI:24875"/>
        <label>1</label>
    </ligand>
</feature>
<dbReference type="PANTHER" id="PTHR30295:SF0">
    <property type="entry name" value="BACTERIOFERRITIN"/>
    <property type="match status" value="1"/>
</dbReference>
<evidence type="ECO:0000256" key="8">
    <source>
        <dbReference type="PIRSR" id="PIRSR002560-1"/>
    </source>
</evidence>
<evidence type="ECO:0000256" key="6">
    <source>
        <dbReference type="ARBA" id="ARBA00023004"/>
    </source>
</evidence>
<dbReference type="GO" id="GO:0005829">
    <property type="term" value="C:cytosol"/>
    <property type="evidence" value="ECO:0007669"/>
    <property type="project" value="TreeGrafter"/>
</dbReference>
<dbReference type="EC" id="1.16.3.1" evidence="7"/>
<dbReference type="PANTHER" id="PTHR30295">
    <property type="entry name" value="BACTERIOFERRITIN"/>
    <property type="match status" value="1"/>
</dbReference>
<dbReference type="Gene3D" id="1.20.1260.10">
    <property type="match status" value="1"/>
</dbReference>
<dbReference type="InterPro" id="IPR008331">
    <property type="entry name" value="Ferritin_DPS_dom"/>
</dbReference>
<comment type="similarity">
    <text evidence="2 7">Belongs to the bacterioferritin family.</text>
</comment>
<feature type="binding site" evidence="8">
    <location>
        <position position="127"/>
    </location>
    <ligand>
        <name>Fe cation</name>
        <dbReference type="ChEBI" id="CHEBI:24875"/>
        <label>2</label>
    </ligand>
</feature>
<evidence type="ECO:0000313" key="11">
    <source>
        <dbReference type="Proteomes" id="UP000332515"/>
    </source>
</evidence>
<protein>
    <recommendedName>
        <fullName evidence="7">Bacterioferritin</fullName>
        <ecNumber evidence="7">1.16.3.1</ecNumber>
    </recommendedName>
</protein>
<feature type="binding site" evidence="8">
    <location>
        <position position="50"/>
    </location>
    <ligand>
        <name>Fe cation</name>
        <dbReference type="ChEBI" id="CHEBI:24875"/>
        <label>3</label>
    </ligand>
</feature>
<evidence type="ECO:0000256" key="1">
    <source>
        <dbReference type="ARBA" id="ARBA00001970"/>
    </source>
</evidence>
<feature type="binding site" evidence="8">
    <location>
        <position position="94"/>
    </location>
    <ligand>
        <name>Fe cation</name>
        <dbReference type="ChEBI" id="CHEBI:24875"/>
        <label>2</label>
    </ligand>
</feature>
<keyword evidence="4" id="KW-0349">Heme</keyword>
<feature type="binding site" evidence="8">
    <location>
        <position position="54"/>
    </location>
    <ligand>
        <name>Fe cation</name>
        <dbReference type="ChEBI" id="CHEBI:24875"/>
        <label>1</label>
    </ligand>
</feature>
<keyword evidence="11" id="KW-1185">Reference proteome</keyword>
<dbReference type="GO" id="GO:0006826">
    <property type="term" value="P:iron ion transport"/>
    <property type="evidence" value="ECO:0007669"/>
    <property type="project" value="InterPro"/>
</dbReference>
<evidence type="ECO:0000256" key="3">
    <source>
        <dbReference type="ARBA" id="ARBA00022434"/>
    </source>
</evidence>
<dbReference type="InterPro" id="IPR009040">
    <property type="entry name" value="Ferritin-like_diiron"/>
</dbReference>
<accession>A0A6A7XYZ7</accession>
<reference evidence="10 11" key="1">
    <citation type="submission" date="2019-09" db="EMBL/GenBank/DDBJ databases">
        <title>Segnochrobactrum spirostomi gen. nov., sp. nov., isolated from the ciliate Spirostomum cf. yagiui and description of a novel family, Segnochrobactraceae fam. nov. within the order Rhizobiales of the class Alphaproteobacteria.</title>
        <authorList>
            <person name="Akter S."/>
            <person name="Shazib S.U.A."/>
            <person name="Shin M.K."/>
        </authorList>
    </citation>
    <scope>NUCLEOTIDE SEQUENCE [LARGE SCALE GENOMIC DNA]</scope>
    <source>
        <strain evidence="10 11">Sp-1</strain>
    </source>
</reference>
<evidence type="ECO:0000256" key="5">
    <source>
        <dbReference type="ARBA" id="ARBA00022723"/>
    </source>
</evidence>
<dbReference type="InterPro" id="IPR012347">
    <property type="entry name" value="Ferritin-like"/>
</dbReference>
<sequence length="160" mass="18529">MKGDKDVIDILNRALRHEHAAFNQFWLHSTWLSHWGHTRYAKKEYEEALEEMEHATKLMKRIIFLEGQPDLQVIPTLKVAANLEEVVKNDLEAEYEAVKLYREARALARDKGDYVSMELIEEILRDEEGHVDWLETQTSLIEAIGIANFAQLQSAPANEV</sequence>
<dbReference type="CDD" id="cd00907">
    <property type="entry name" value="Bacterioferritin"/>
    <property type="match status" value="1"/>
</dbReference>
<dbReference type="SUPFAM" id="SSF47240">
    <property type="entry name" value="Ferritin-like"/>
    <property type="match status" value="1"/>
</dbReference>
<comment type="caution">
    <text evidence="10">The sequence shown here is derived from an EMBL/GenBank/DDBJ whole genome shotgun (WGS) entry which is preliminary data.</text>
</comment>
<feature type="binding site" description="axial binding residue" evidence="8">
    <location>
        <position position="52"/>
    </location>
    <ligand>
        <name>heme b</name>
        <dbReference type="ChEBI" id="CHEBI:60344"/>
        <note>ligand shared between dimeric partners</note>
    </ligand>
    <ligandPart>
        <name>Fe</name>
        <dbReference type="ChEBI" id="CHEBI:18248"/>
    </ligandPart>
</feature>
<dbReference type="GO" id="GO:0006879">
    <property type="term" value="P:intracellular iron ion homeostasis"/>
    <property type="evidence" value="ECO:0007669"/>
    <property type="project" value="UniProtKB-KW"/>
</dbReference>
<name>A0A6A7XYZ7_9HYPH</name>
<evidence type="ECO:0000256" key="2">
    <source>
        <dbReference type="ARBA" id="ARBA00008093"/>
    </source>
</evidence>
<evidence type="ECO:0000256" key="4">
    <source>
        <dbReference type="ARBA" id="ARBA00022617"/>
    </source>
</evidence>
<keyword evidence="6 7" id="KW-0408">Iron</keyword>
<dbReference type="InterPro" id="IPR002024">
    <property type="entry name" value="Bacterioferritin"/>
</dbReference>
<keyword evidence="5 7" id="KW-0479">Metal-binding</keyword>